<evidence type="ECO:0000256" key="1">
    <source>
        <dbReference type="SAM" id="MobiDB-lite"/>
    </source>
</evidence>
<dbReference type="RefSeq" id="WP_005524350.1">
    <property type="nucleotide sequence ID" value="NZ_CAJPQJ010000003.1"/>
</dbReference>
<evidence type="ECO:0000313" key="3">
    <source>
        <dbReference type="Proteomes" id="UP000249886"/>
    </source>
</evidence>
<name>A0A3S5BHZ2_9CORY</name>
<protein>
    <submittedName>
        <fullName evidence="2">Protein of uncharacterized function (DUF3499)</fullName>
    </submittedName>
</protein>
<accession>A0A3S5BHZ2</accession>
<reference evidence="2 3" key="1">
    <citation type="submission" date="2018-06" db="EMBL/GenBank/DDBJ databases">
        <authorList>
            <consortium name="Pathogen Informatics"/>
            <person name="Doyle S."/>
        </authorList>
    </citation>
    <scope>NUCLEOTIDE SEQUENCE [LARGE SCALE GENOMIC DNA]</scope>
    <source>
        <strain evidence="2 3">NCTC10254</strain>
    </source>
</reference>
<dbReference type="GeneID" id="84573302"/>
<dbReference type="Proteomes" id="UP000249886">
    <property type="component" value="Unassembled WGS sequence"/>
</dbReference>
<feature type="compositionally biased region" description="Acidic residues" evidence="1">
    <location>
        <begin position="146"/>
        <end position="160"/>
    </location>
</feature>
<dbReference type="EMBL" id="UARK01000001">
    <property type="protein sequence ID" value="SPW23881.1"/>
    <property type="molecule type" value="Genomic_DNA"/>
</dbReference>
<evidence type="ECO:0000313" key="2">
    <source>
        <dbReference type="EMBL" id="SPW23881.1"/>
    </source>
</evidence>
<dbReference type="Pfam" id="PF12005">
    <property type="entry name" value="DUF3499"/>
    <property type="match status" value="1"/>
</dbReference>
<organism evidence="2 3">
    <name type="scientific">Corynebacterium matruchotii</name>
    <dbReference type="NCBI Taxonomy" id="43768"/>
    <lineage>
        <taxon>Bacteria</taxon>
        <taxon>Bacillati</taxon>
        <taxon>Actinomycetota</taxon>
        <taxon>Actinomycetes</taxon>
        <taxon>Mycobacteriales</taxon>
        <taxon>Corynebacteriaceae</taxon>
        <taxon>Corynebacterium</taxon>
    </lineage>
</organism>
<comment type="caution">
    <text evidence="2">The sequence shown here is derived from an EMBL/GenBank/DDBJ whole genome shotgun (WGS) entry which is preliminary data.</text>
</comment>
<proteinExistence type="predicted"/>
<gene>
    <name evidence="2" type="ORF">NCTC10254_00244</name>
</gene>
<feature type="region of interest" description="Disordered" evidence="1">
    <location>
        <begin position="94"/>
        <end position="167"/>
    </location>
</feature>
<feature type="compositionally biased region" description="Basic residues" evidence="1">
    <location>
        <begin position="127"/>
        <end position="137"/>
    </location>
</feature>
<dbReference type="AlphaFoldDB" id="A0A3S5BHZ2"/>
<dbReference type="InterPro" id="IPR021888">
    <property type="entry name" value="DUF3499"/>
</dbReference>
<sequence length="167" mass="18338">MNQFRRCSRPGCGLPAVATLTYAYAQSTAYIGPLKGNDDPHSWDLCAEHAEKITTPMGWQLIRVPSIEDDEDLMALVDVVAETTHHYTPFEGMRTGAKAEMPPPDFGSAAPNAPFGHKPEEYVPNHPAHRGGKKPTQRGHLTIVPDAEELDDEPTDDPDSDTNTTFK</sequence>